<evidence type="ECO:0000256" key="5">
    <source>
        <dbReference type="RuleBase" id="RU362116"/>
    </source>
</evidence>
<dbReference type="Gene3D" id="2.60.98.20">
    <property type="entry name" value="Flagellar hook protein FlgE"/>
    <property type="match status" value="1"/>
</dbReference>
<dbReference type="KEGG" id="hmi:soil367_07950"/>
<protein>
    <recommendedName>
        <fullName evidence="3 5">Flagellar hook protein FlgE</fullName>
    </recommendedName>
</protein>
<dbReference type="AlphaFoldDB" id="A0A4P7XFY7"/>
<comment type="function">
    <text evidence="5">A flexible structure which links the flagellar filament to the drive apparatus in the basal body.</text>
</comment>
<reference evidence="10 11" key="1">
    <citation type="submission" date="2018-07" db="EMBL/GenBank/DDBJ databases">
        <title>Marsedoiliclastica nanhaica gen. nov. sp. nov., a novel marine hydrocarbonoclastic bacterium isolated from an in-situ enriched hydrocarbon-degrading consortium in deep-sea sediment.</title>
        <authorList>
            <person name="Dong C."/>
            <person name="Ma T."/>
            <person name="Liu R."/>
            <person name="Shao Z."/>
        </authorList>
    </citation>
    <scope>NUCLEOTIDE SEQUENCE [LARGE SCALE GENOMIC DNA]</scope>
    <source>
        <strain evidence="11">soil36-7</strain>
    </source>
</reference>
<dbReference type="InterPro" id="IPR010930">
    <property type="entry name" value="Flg_bb/hook_C_dom"/>
</dbReference>
<dbReference type="GO" id="GO:0009425">
    <property type="term" value="C:bacterial-type flagellum basal body"/>
    <property type="evidence" value="ECO:0007669"/>
    <property type="project" value="UniProtKB-SubCell"/>
</dbReference>
<dbReference type="Pfam" id="PF07559">
    <property type="entry name" value="FlgE_D2"/>
    <property type="match status" value="1"/>
</dbReference>
<keyword evidence="10" id="KW-0966">Cell projection</keyword>
<proteinExistence type="inferred from homology"/>
<evidence type="ECO:0000259" key="9">
    <source>
        <dbReference type="Pfam" id="PF22692"/>
    </source>
</evidence>
<dbReference type="InterPro" id="IPR037925">
    <property type="entry name" value="FlgE/F/G-like"/>
</dbReference>
<evidence type="ECO:0000259" key="8">
    <source>
        <dbReference type="Pfam" id="PF07559"/>
    </source>
</evidence>
<dbReference type="RefSeq" id="WP_136548572.1">
    <property type="nucleotide sequence ID" value="NZ_CP031093.1"/>
</dbReference>
<dbReference type="PANTHER" id="PTHR30435">
    <property type="entry name" value="FLAGELLAR PROTEIN"/>
    <property type="match status" value="1"/>
</dbReference>
<evidence type="ECO:0000256" key="2">
    <source>
        <dbReference type="ARBA" id="ARBA00009677"/>
    </source>
</evidence>
<dbReference type="EMBL" id="CP031093">
    <property type="protein sequence ID" value="QCF25856.1"/>
    <property type="molecule type" value="Genomic_DNA"/>
</dbReference>
<evidence type="ECO:0000259" key="6">
    <source>
        <dbReference type="Pfam" id="PF00460"/>
    </source>
</evidence>
<evidence type="ECO:0000256" key="4">
    <source>
        <dbReference type="ARBA" id="ARBA00023143"/>
    </source>
</evidence>
<dbReference type="PROSITE" id="PS00588">
    <property type="entry name" value="FLAGELLA_BB_ROD"/>
    <property type="match status" value="1"/>
</dbReference>
<dbReference type="InterPro" id="IPR001444">
    <property type="entry name" value="Flag_bb_rod_N"/>
</dbReference>
<dbReference type="InterPro" id="IPR011491">
    <property type="entry name" value="FlgE_D2"/>
</dbReference>
<evidence type="ECO:0000256" key="3">
    <source>
        <dbReference type="ARBA" id="ARBA00019015"/>
    </source>
</evidence>
<keyword evidence="11" id="KW-1185">Reference proteome</keyword>
<dbReference type="GO" id="GO:0005829">
    <property type="term" value="C:cytosol"/>
    <property type="evidence" value="ECO:0007669"/>
    <property type="project" value="TreeGrafter"/>
</dbReference>
<name>A0A4P7XFY7_9ALTE</name>
<organism evidence="10 11">
    <name type="scientific">Hydrocarboniclastica marina</name>
    <dbReference type="NCBI Taxonomy" id="2259620"/>
    <lineage>
        <taxon>Bacteria</taxon>
        <taxon>Pseudomonadati</taxon>
        <taxon>Pseudomonadota</taxon>
        <taxon>Gammaproteobacteria</taxon>
        <taxon>Alteromonadales</taxon>
        <taxon>Alteromonadaceae</taxon>
        <taxon>Hydrocarboniclastica</taxon>
    </lineage>
</organism>
<sequence>MSFNVALSGLNGASKDLAATGNNIANASTVGFKKSRVEFGDLYTGGFLTNGATAVGSGVRVQEVRQLHSQGNVTATDNGLDMAISGEGYFVLNNGGETRYSRAGQFGLSQDGYLQNNQGMRVQGYQPDGNGGVNAIRGDLRVETDNLPPRATLDVDGRSGVSAGYNLDSRLAPPATAPFDINDSGSFSYTNSTSIYDSLGNPHTLTQYFVKGAPNEWSLYTQVDDQPASAGQTLTFTDGVLPAGTTVPVAATMTNGAADIAFSLDLSGSTQFGAPSGLSSLSQTGYTTGRLTGLDVSDEGNIFGRYSNGRTDVLGQVALANFGNPEGLAPVGETTWVESIESGAALIDRPGTGSLGSVKAGSVEDSNVDLSQQLVSLIVAQRNFQANAKTIETSDAITQTIINLR</sequence>
<dbReference type="InterPro" id="IPR053967">
    <property type="entry name" value="LlgE_F_G-like_D1"/>
</dbReference>
<dbReference type="Pfam" id="PF22692">
    <property type="entry name" value="LlgE_F_G_D1"/>
    <property type="match status" value="1"/>
</dbReference>
<dbReference type="NCBIfam" id="NF004238">
    <property type="entry name" value="PRK05682.1-1"/>
    <property type="match status" value="1"/>
</dbReference>
<evidence type="ECO:0000313" key="10">
    <source>
        <dbReference type="EMBL" id="QCF25856.1"/>
    </source>
</evidence>
<keyword evidence="10" id="KW-0969">Cilium</keyword>
<feature type="domain" description="Flagellar hook protein FlgE D2" evidence="8">
    <location>
        <begin position="166"/>
        <end position="286"/>
    </location>
</feature>
<dbReference type="Proteomes" id="UP000298049">
    <property type="component" value="Chromosome"/>
</dbReference>
<dbReference type="InterPro" id="IPR037058">
    <property type="entry name" value="Falgellar_hook_FlgE_sf"/>
</dbReference>
<feature type="domain" description="Flagellar basal body rod protein N-terminal" evidence="6">
    <location>
        <begin position="3"/>
        <end position="33"/>
    </location>
</feature>
<feature type="domain" description="Flagellar basal-body/hook protein C-terminal" evidence="7">
    <location>
        <begin position="360"/>
        <end position="404"/>
    </location>
</feature>
<dbReference type="NCBIfam" id="TIGR03506">
    <property type="entry name" value="FlgEFG_subfam"/>
    <property type="match status" value="1"/>
</dbReference>
<keyword evidence="4 5" id="KW-0975">Bacterial flagellum</keyword>
<evidence type="ECO:0000256" key="1">
    <source>
        <dbReference type="ARBA" id="ARBA00004117"/>
    </source>
</evidence>
<dbReference type="SUPFAM" id="SSF117143">
    <property type="entry name" value="Flagellar hook protein flgE"/>
    <property type="match status" value="1"/>
</dbReference>
<dbReference type="InterPro" id="IPR019776">
    <property type="entry name" value="Flagellar_basal_body_rod_CS"/>
</dbReference>
<dbReference type="PANTHER" id="PTHR30435:SF1">
    <property type="entry name" value="FLAGELLAR HOOK PROTEIN FLGE"/>
    <property type="match status" value="1"/>
</dbReference>
<dbReference type="GO" id="GO:0009424">
    <property type="term" value="C:bacterial-type flagellum hook"/>
    <property type="evidence" value="ECO:0007669"/>
    <property type="project" value="TreeGrafter"/>
</dbReference>
<dbReference type="Pfam" id="PF00460">
    <property type="entry name" value="Flg_bb_rod"/>
    <property type="match status" value="1"/>
</dbReference>
<evidence type="ECO:0000313" key="11">
    <source>
        <dbReference type="Proteomes" id="UP000298049"/>
    </source>
</evidence>
<feature type="domain" description="Flagellar hook protein FlgE/F/G-like D1" evidence="9">
    <location>
        <begin position="83"/>
        <end position="132"/>
    </location>
</feature>
<accession>A0A4P7XFY7</accession>
<evidence type="ECO:0000259" key="7">
    <source>
        <dbReference type="Pfam" id="PF06429"/>
    </source>
</evidence>
<dbReference type="GO" id="GO:0071978">
    <property type="term" value="P:bacterial-type flagellum-dependent swarming motility"/>
    <property type="evidence" value="ECO:0007669"/>
    <property type="project" value="TreeGrafter"/>
</dbReference>
<dbReference type="Pfam" id="PF06429">
    <property type="entry name" value="Flg_bbr_C"/>
    <property type="match status" value="1"/>
</dbReference>
<keyword evidence="10" id="KW-0282">Flagellum</keyword>
<dbReference type="OrthoDB" id="8578401at2"/>
<dbReference type="InterPro" id="IPR020013">
    <property type="entry name" value="Flagellar_FlgE/F/G"/>
</dbReference>
<comment type="subcellular location">
    <subcellularLocation>
        <location evidence="1 5">Bacterial flagellum basal body</location>
    </subcellularLocation>
</comment>
<comment type="similarity">
    <text evidence="2 5">Belongs to the flagella basal body rod proteins family.</text>
</comment>
<gene>
    <name evidence="10" type="ORF">soil367_07950</name>
</gene>